<sequence length="110" mass="12240">MSYGGCNPLTDLCPAYRHGDSRCGNQVIGLTGLCPDRSDATQQRLPRLHVGHQHVQRRRGVLRNHGANTDDHNHGANTNDHNNGANTNDHHGTNCRHCDGTNHRWTFDSQ</sequence>
<keyword evidence="2" id="KW-1185">Reference proteome</keyword>
<reference evidence="1 2" key="1">
    <citation type="submission" date="2018-04" db="EMBL/GenBank/DDBJ databases">
        <title>The genome of golden apple snail Pomacea canaliculata provides insight into stress tolerance and invasive adaptation.</title>
        <authorList>
            <person name="Liu C."/>
            <person name="Liu B."/>
            <person name="Ren Y."/>
            <person name="Zhang Y."/>
            <person name="Wang H."/>
            <person name="Li S."/>
            <person name="Jiang F."/>
            <person name="Yin L."/>
            <person name="Zhang G."/>
            <person name="Qian W."/>
            <person name="Fan W."/>
        </authorList>
    </citation>
    <scope>NUCLEOTIDE SEQUENCE [LARGE SCALE GENOMIC DNA]</scope>
    <source>
        <strain evidence="1">SZHN2017</strain>
        <tissue evidence="1">Muscle</tissue>
    </source>
</reference>
<evidence type="ECO:0000313" key="1">
    <source>
        <dbReference type="EMBL" id="PVD30620.1"/>
    </source>
</evidence>
<gene>
    <name evidence="1" type="ORF">C0Q70_09893</name>
</gene>
<proteinExistence type="predicted"/>
<protein>
    <submittedName>
        <fullName evidence="1">Uncharacterized protein</fullName>
    </submittedName>
</protein>
<name>A0A2T7PB21_POMCA</name>
<dbReference type="AlphaFoldDB" id="A0A2T7PB21"/>
<comment type="caution">
    <text evidence="1">The sequence shown here is derived from an EMBL/GenBank/DDBJ whole genome shotgun (WGS) entry which is preliminary data.</text>
</comment>
<dbReference type="Proteomes" id="UP000245119">
    <property type="component" value="Linkage Group LG5"/>
</dbReference>
<evidence type="ECO:0000313" key="2">
    <source>
        <dbReference type="Proteomes" id="UP000245119"/>
    </source>
</evidence>
<organism evidence="1 2">
    <name type="scientific">Pomacea canaliculata</name>
    <name type="common">Golden apple snail</name>
    <dbReference type="NCBI Taxonomy" id="400727"/>
    <lineage>
        <taxon>Eukaryota</taxon>
        <taxon>Metazoa</taxon>
        <taxon>Spiralia</taxon>
        <taxon>Lophotrochozoa</taxon>
        <taxon>Mollusca</taxon>
        <taxon>Gastropoda</taxon>
        <taxon>Caenogastropoda</taxon>
        <taxon>Architaenioglossa</taxon>
        <taxon>Ampullarioidea</taxon>
        <taxon>Ampullariidae</taxon>
        <taxon>Pomacea</taxon>
    </lineage>
</organism>
<accession>A0A2T7PB21</accession>
<dbReference type="EMBL" id="PZQS01000005">
    <property type="protein sequence ID" value="PVD30620.1"/>
    <property type="molecule type" value="Genomic_DNA"/>
</dbReference>